<dbReference type="InterPro" id="IPR006593">
    <property type="entry name" value="Cyt_b561/ferric_Rdtase_TM"/>
</dbReference>
<dbReference type="CDD" id="cd09630">
    <property type="entry name" value="CDH_like_cytochrome"/>
    <property type="match status" value="1"/>
</dbReference>
<reference evidence="11" key="1">
    <citation type="submission" date="2022-10" db="EMBL/GenBank/DDBJ databases">
        <title>Tapping the CABI collections for fungal endophytes: first genome assemblies for Collariella, Neodidymelliopsis, Ascochyta clinopodiicola, Didymella pomorum, Didymosphaeria variabile, Neocosmospora piperis and Neocucurbitaria cava.</title>
        <authorList>
            <person name="Hill R."/>
        </authorList>
    </citation>
    <scope>NUCLEOTIDE SEQUENCE</scope>
    <source>
        <strain evidence="11">IMI 355091</strain>
    </source>
</reference>
<evidence type="ECO:0000259" key="10">
    <source>
        <dbReference type="PROSITE" id="PS50939"/>
    </source>
</evidence>
<dbReference type="AlphaFoldDB" id="A0A9W8ZA23"/>
<dbReference type="SUPFAM" id="SSF49344">
    <property type="entry name" value="CBD9-like"/>
    <property type="match status" value="1"/>
</dbReference>
<dbReference type="PROSITE" id="PS50939">
    <property type="entry name" value="CYTOCHROME_B561"/>
    <property type="match status" value="1"/>
</dbReference>
<proteinExistence type="predicted"/>
<dbReference type="SMART" id="SM00665">
    <property type="entry name" value="B561"/>
    <property type="match status" value="1"/>
</dbReference>
<organism evidence="11 12">
    <name type="scientific">Didymella pomorum</name>
    <dbReference type="NCBI Taxonomy" id="749634"/>
    <lineage>
        <taxon>Eukaryota</taxon>
        <taxon>Fungi</taxon>
        <taxon>Dikarya</taxon>
        <taxon>Ascomycota</taxon>
        <taxon>Pezizomycotina</taxon>
        <taxon>Dothideomycetes</taxon>
        <taxon>Pleosporomycetidae</taxon>
        <taxon>Pleosporales</taxon>
        <taxon>Pleosporineae</taxon>
        <taxon>Didymellaceae</taxon>
        <taxon>Didymella</taxon>
    </lineage>
</organism>
<feature type="transmembrane region" description="Helical" evidence="7">
    <location>
        <begin position="258"/>
        <end position="281"/>
    </location>
</feature>
<evidence type="ECO:0000256" key="6">
    <source>
        <dbReference type="ARBA" id="ARBA00023136"/>
    </source>
</evidence>
<keyword evidence="2" id="KW-0813">Transport</keyword>
<dbReference type="GO" id="GO:0016020">
    <property type="term" value="C:membrane"/>
    <property type="evidence" value="ECO:0007669"/>
    <property type="project" value="UniProtKB-SubCell"/>
</dbReference>
<dbReference type="Gene3D" id="2.60.40.1210">
    <property type="entry name" value="Cellobiose dehydrogenase, cytochrome domain"/>
    <property type="match status" value="1"/>
</dbReference>
<keyword evidence="8" id="KW-0732">Signal</keyword>
<dbReference type="Proteomes" id="UP001140510">
    <property type="component" value="Unassembled WGS sequence"/>
</dbReference>
<evidence type="ECO:0000313" key="12">
    <source>
        <dbReference type="Proteomes" id="UP001140510"/>
    </source>
</evidence>
<name>A0A9W8ZA23_9PLEO</name>
<feature type="chain" id="PRO_5040749413" description="DOMON domain-containing protein" evidence="8">
    <location>
        <begin position="22"/>
        <end position="402"/>
    </location>
</feature>
<evidence type="ECO:0000256" key="5">
    <source>
        <dbReference type="ARBA" id="ARBA00022989"/>
    </source>
</evidence>
<keyword evidence="4" id="KW-0249">Electron transport</keyword>
<feature type="domain" description="DOMON" evidence="9">
    <location>
        <begin position="32"/>
        <end position="158"/>
    </location>
</feature>
<dbReference type="EMBL" id="JAPEVA010000099">
    <property type="protein sequence ID" value="KAJ4399852.1"/>
    <property type="molecule type" value="Genomic_DNA"/>
</dbReference>
<dbReference type="SMART" id="SM00664">
    <property type="entry name" value="DoH"/>
    <property type="match status" value="1"/>
</dbReference>
<keyword evidence="6 7" id="KW-0472">Membrane</keyword>
<dbReference type="PROSITE" id="PS50836">
    <property type="entry name" value="DOMON"/>
    <property type="match status" value="1"/>
</dbReference>
<evidence type="ECO:0000256" key="8">
    <source>
        <dbReference type="SAM" id="SignalP"/>
    </source>
</evidence>
<keyword evidence="3 7" id="KW-0812">Transmembrane</keyword>
<dbReference type="PANTHER" id="PTHR47797:SF1">
    <property type="entry name" value="CYTOCHROME B561 DOMAIN-CONTAINING PROTEIN-RELATED"/>
    <property type="match status" value="1"/>
</dbReference>
<evidence type="ECO:0000256" key="2">
    <source>
        <dbReference type="ARBA" id="ARBA00022448"/>
    </source>
</evidence>
<keyword evidence="12" id="KW-1185">Reference proteome</keyword>
<feature type="domain" description="Cytochrome b561" evidence="10">
    <location>
        <begin position="183"/>
        <end position="381"/>
    </location>
</feature>
<dbReference type="InterPro" id="IPR015920">
    <property type="entry name" value="Cellobiose_DH-like_cyt"/>
</dbReference>
<dbReference type="InterPro" id="IPR005018">
    <property type="entry name" value="DOMON_domain"/>
</dbReference>
<dbReference type="OrthoDB" id="19261at2759"/>
<accession>A0A9W8ZA23</accession>
<evidence type="ECO:0000256" key="4">
    <source>
        <dbReference type="ARBA" id="ARBA00022982"/>
    </source>
</evidence>
<dbReference type="PANTHER" id="PTHR47797">
    <property type="entry name" value="DEHYDROGENASE, PUTATIVE (AFU_ORTHOLOGUE AFUA_8G05805)-RELATED"/>
    <property type="match status" value="1"/>
</dbReference>
<evidence type="ECO:0000256" key="7">
    <source>
        <dbReference type="SAM" id="Phobius"/>
    </source>
</evidence>
<sequence>MRYQITATLLASFGLVPGALAQTKIEQTCVTNDVCYKLNIPQETAQNGGSGNGGNVYLSLSAPTTYSWVGLGMGSSMTNSNMFIMYTDGNGNVTLSPRFSRGESMPQYTSNLDVELLSGSGIANGVMTANFRCGNCSSSGTTNFSAQSGRWIHARKGGSAMDTTDAQSRFSQHDEEGGFTWQYTNAVGGSTSNPFTASDAVVSGGAATSSGSGNNSSSSMRKNILLVHGIFASVAFLVFFPIGAIIMRLGKLNNVVAVHVATQVFAWLLFITAFGLGLYYGITGNYMSEAHPIIGLVLAALLLIQPLAGWLHHRQFLRTGQRSAVSHSHIWTGRVAIILGMINGGLGLQLGGVETSVVAGVVGLVYLGAIVFGELARSRRHSVAGSQHEKINASPERVAVSM</sequence>
<evidence type="ECO:0000313" key="11">
    <source>
        <dbReference type="EMBL" id="KAJ4399852.1"/>
    </source>
</evidence>
<protein>
    <recommendedName>
        <fullName evidence="13">DOMON domain-containing protein</fullName>
    </recommendedName>
</protein>
<evidence type="ECO:0000256" key="1">
    <source>
        <dbReference type="ARBA" id="ARBA00004370"/>
    </source>
</evidence>
<keyword evidence="5 7" id="KW-1133">Transmembrane helix</keyword>
<feature type="transmembrane region" description="Helical" evidence="7">
    <location>
        <begin position="293"/>
        <end position="311"/>
    </location>
</feature>
<dbReference type="CDD" id="cd08760">
    <property type="entry name" value="Cyt_b561_FRRS1_like"/>
    <property type="match status" value="1"/>
</dbReference>
<evidence type="ECO:0008006" key="13">
    <source>
        <dbReference type="Google" id="ProtNLM"/>
    </source>
</evidence>
<comment type="subcellular location">
    <subcellularLocation>
        <location evidence="1">Membrane</location>
    </subcellularLocation>
</comment>
<evidence type="ECO:0000259" key="9">
    <source>
        <dbReference type="PROSITE" id="PS50836"/>
    </source>
</evidence>
<feature type="transmembrane region" description="Helical" evidence="7">
    <location>
        <begin position="225"/>
        <end position="246"/>
    </location>
</feature>
<feature type="signal peptide" evidence="8">
    <location>
        <begin position="1"/>
        <end position="21"/>
    </location>
</feature>
<comment type="caution">
    <text evidence="11">The sequence shown here is derived from an EMBL/GenBank/DDBJ whole genome shotgun (WGS) entry which is preliminary data.</text>
</comment>
<gene>
    <name evidence="11" type="ORF">N0V91_009123</name>
</gene>
<evidence type="ECO:0000256" key="3">
    <source>
        <dbReference type="ARBA" id="ARBA00022692"/>
    </source>
</evidence>
<dbReference type="Pfam" id="PF16010">
    <property type="entry name" value="CDH-cyt"/>
    <property type="match status" value="1"/>
</dbReference>
<dbReference type="Gene3D" id="1.20.120.1770">
    <property type="match status" value="1"/>
</dbReference>
<feature type="transmembrane region" description="Helical" evidence="7">
    <location>
        <begin position="357"/>
        <end position="376"/>
    </location>
</feature>